<comment type="caution">
    <text evidence="1">The sequence shown here is derived from an EMBL/GenBank/DDBJ whole genome shotgun (WGS) entry which is preliminary data.</text>
</comment>
<name>A0ABT4SIV0_9ACTN</name>
<protein>
    <submittedName>
        <fullName evidence="1">Uncharacterized protein</fullName>
    </submittedName>
</protein>
<proteinExistence type="predicted"/>
<dbReference type="Proteomes" id="UP001144036">
    <property type="component" value="Unassembled WGS sequence"/>
</dbReference>
<sequence>MLTTSTRADLTDLLNFVGAVLNDSGADLRPALLHVIAELARLLSDEIDERELACVLGNAPTPAPGCSTACGEILSVPGRGSAVVLAVREGGALLKVRVAGEVRHIRRTPDGWADL</sequence>
<evidence type="ECO:0000313" key="2">
    <source>
        <dbReference type="Proteomes" id="UP001144036"/>
    </source>
</evidence>
<evidence type="ECO:0000313" key="1">
    <source>
        <dbReference type="EMBL" id="MDA0637148.1"/>
    </source>
</evidence>
<dbReference type="EMBL" id="JAPNNL010000140">
    <property type="protein sequence ID" value="MDA0637148.1"/>
    <property type="molecule type" value="Genomic_DNA"/>
</dbReference>
<accession>A0ABT4SIV0</accession>
<gene>
    <name evidence="1" type="ORF">OUY22_27420</name>
</gene>
<organism evidence="1 2">
    <name type="scientific">Nonomuraea corallina</name>
    <dbReference type="NCBI Taxonomy" id="2989783"/>
    <lineage>
        <taxon>Bacteria</taxon>
        <taxon>Bacillati</taxon>
        <taxon>Actinomycetota</taxon>
        <taxon>Actinomycetes</taxon>
        <taxon>Streptosporangiales</taxon>
        <taxon>Streptosporangiaceae</taxon>
        <taxon>Nonomuraea</taxon>
    </lineage>
</organism>
<reference evidence="1" key="1">
    <citation type="submission" date="2022-11" db="EMBL/GenBank/DDBJ databases">
        <title>Nonomuraea corallina sp. nov., a new species of the genus Nonomuraea isolated from sea side sediment in Thai sea.</title>
        <authorList>
            <person name="Ngamcharungchit C."/>
            <person name="Matsumoto A."/>
            <person name="Suriyachadkun C."/>
            <person name="Panbangred W."/>
            <person name="Inahashi Y."/>
            <person name="Intra B."/>
        </authorList>
    </citation>
    <scope>NUCLEOTIDE SEQUENCE</scope>
    <source>
        <strain evidence="1">MCN248</strain>
    </source>
</reference>
<dbReference type="RefSeq" id="WP_270158053.1">
    <property type="nucleotide sequence ID" value="NZ_JAPNNL010000140.1"/>
</dbReference>
<keyword evidence="2" id="KW-1185">Reference proteome</keyword>